<dbReference type="SUPFAM" id="SSF56219">
    <property type="entry name" value="DNase I-like"/>
    <property type="match status" value="1"/>
</dbReference>
<dbReference type="RefSeq" id="WP_092703573.1">
    <property type="nucleotide sequence ID" value="NZ_FNFC01000012.1"/>
</dbReference>
<dbReference type="STRING" id="890420.SAMN05216226_11265"/>
<evidence type="ECO:0000313" key="12">
    <source>
        <dbReference type="Proteomes" id="UP000198856"/>
    </source>
</evidence>
<evidence type="ECO:0000256" key="5">
    <source>
        <dbReference type="ARBA" id="ARBA00022763"/>
    </source>
</evidence>
<evidence type="ECO:0000259" key="10">
    <source>
        <dbReference type="Pfam" id="PF03372"/>
    </source>
</evidence>
<dbReference type="Proteomes" id="UP000198856">
    <property type="component" value="Unassembled WGS sequence"/>
</dbReference>
<evidence type="ECO:0000256" key="9">
    <source>
        <dbReference type="SAM" id="MobiDB-lite"/>
    </source>
</evidence>
<proteinExistence type="predicted"/>
<keyword evidence="6" id="KW-0378">Hydrolase</keyword>
<keyword evidence="8" id="KW-0234">DNA repair</keyword>
<feature type="compositionally biased region" description="Low complexity" evidence="9">
    <location>
        <begin position="350"/>
        <end position="397"/>
    </location>
</feature>
<accession>A0A1G8XSX3</accession>
<keyword evidence="7" id="KW-0460">Magnesium</keyword>
<feature type="region of interest" description="Disordered" evidence="9">
    <location>
        <begin position="350"/>
        <end position="404"/>
    </location>
</feature>
<gene>
    <name evidence="11" type="ORF">SAMN05216226_11265</name>
</gene>
<evidence type="ECO:0000256" key="7">
    <source>
        <dbReference type="ARBA" id="ARBA00022842"/>
    </source>
</evidence>
<dbReference type="GO" id="GO:0004518">
    <property type="term" value="F:nuclease activity"/>
    <property type="evidence" value="ECO:0007669"/>
    <property type="project" value="UniProtKB-KW"/>
</dbReference>
<evidence type="ECO:0000256" key="2">
    <source>
        <dbReference type="ARBA" id="ARBA00001946"/>
    </source>
</evidence>
<evidence type="ECO:0000256" key="1">
    <source>
        <dbReference type="ARBA" id="ARBA00001936"/>
    </source>
</evidence>
<protein>
    <submittedName>
        <fullName evidence="11">PGF-CTERM protein</fullName>
    </submittedName>
</protein>
<sequence>MTDGQRRSRVTRRQLLGSVVTGATGAAIPGIATGQSAATPTVMTQNVYVGVDLFELAGADSLGELLLLISEALGTLDPDRYAARARGIADAIAAAEPDVLALQEVGLVERVGEDEPIIDVLATLEATLDAAELSYEAVAKTTTADIELPGAGDESGLRVANRDVLLVHADHETTNTVTDRYDAAETVTVPGGDEELAIRRGYCLADVTVRGVEFTAVGTHLESSSQSTRREQAEELLEVVPAEGPAVLAGDFNSGPGTSTDAYDLLTDEFTDAYATQHPDSDGFTCCQAADLTNEESQLEKRVDAVLGRGLTPTAASRVGHEPDDRISFDADSGPVELWPSDHAGVVATFQTDGTPTPTATTTPTRTVTPTQTPATPDTPTATPRRSPQPTGTTTETADGDGPGFGVTGSLAALGGLGYALRRRLTRRK</sequence>
<evidence type="ECO:0000256" key="6">
    <source>
        <dbReference type="ARBA" id="ARBA00022801"/>
    </source>
</evidence>
<dbReference type="GO" id="GO:0046872">
    <property type="term" value="F:metal ion binding"/>
    <property type="evidence" value="ECO:0007669"/>
    <property type="project" value="UniProtKB-KW"/>
</dbReference>
<dbReference type="GO" id="GO:0005737">
    <property type="term" value="C:cytoplasm"/>
    <property type="evidence" value="ECO:0007669"/>
    <property type="project" value="TreeGrafter"/>
</dbReference>
<comment type="cofactor">
    <cofactor evidence="2">
        <name>Mg(2+)</name>
        <dbReference type="ChEBI" id="CHEBI:18420"/>
    </cofactor>
</comment>
<feature type="domain" description="Endonuclease/exonuclease/phosphatase" evidence="10">
    <location>
        <begin position="44"/>
        <end position="343"/>
    </location>
</feature>
<dbReference type="InterPro" id="IPR006311">
    <property type="entry name" value="TAT_signal"/>
</dbReference>
<dbReference type="PROSITE" id="PS51318">
    <property type="entry name" value="TAT"/>
    <property type="match status" value="1"/>
</dbReference>
<dbReference type="InterPro" id="IPR051547">
    <property type="entry name" value="TDP2-like"/>
</dbReference>
<dbReference type="InterPro" id="IPR005135">
    <property type="entry name" value="Endo/exonuclease/phosphatase"/>
</dbReference>
<dbReference type="EMBL" id="FNFC01000012">
    <property type="protein sequence ID" value="SDJ93689.1"/>
    <property type="molecule type" value="Genomic_DNA"/>
</dbReference>
<dbReference type="GO" id="GO:0003697">
    <property type="term" value="F:single-stranded DNA binding"/>
    <property type="evidence" value="ECO:0007669"/>
    <property type="project" value="TreeGrafter"/>
</dbReference>
<dbReference type="GO" id="GO:0070260">
    <property type="term" value="F:5'-tyrosyl-DNA phosphodiesterase activity"/>
    <property type="evidence" value="ECO:0007669"/>
    <property type="project" value="TreeGrafter"/>
</dbReference>
<evidence type="ECO:0000256" key="8">
    <source>
        <dbReference type="ARBA" id="ARBA00023204"/>
    </source>
</evidence>
<dbReference type="Gene3D" id="3.60.10.10">
    <property type="entry name" value="Endonuclease/exonuclease/phosphatase"/>
    <property type="match status" value="1"/>
</dbReference>
<keyword evidence="5" id="KW-0227">DNA damage</keyword>
<organism evidence="11 12">
    <name type="scientific">Halovenus aranensis</name>
    <dbReference type="NCBI Taxonomy" id="890420"/>
    <lineage>
        <taxon>Archaea</taxon>
        <taxon>Methanobacteriati</taxon>
        <taxon>Methanobacteriota</taxon>
        <taxon>Stenosarchaea group</taxon>
        <taxon>Halobacteria</taxon>
        <taxon>Halobacteriales</taxon>
        <taxon>Haloarculaceae</taxon>
        <taxon>Halovenus</taxon>
    </lineage>
</organism>
<evidence type="ECO:0000256" key="4">
    <source>
        <dbReference type="ARBA" id="ARBA00022723"/>
    </source>
</evidence>
<dbReference type="OrthoDB" id="292883at2157"/>
<keyword evidence="3" id="KW-0540">Nuclease</keyword>
<name>A0A1G8XSX3_9EURY</name>
<dbReference type="PANTHER" id="PTHR15822">
    <property type="entry name" value="TRAF AND TNF RECEPTOR-ASSOCIATED PROTEIN"/>
    <property type="match status" value="1"/>
</dbReference>
<dbReference type="AlphaFoldDB" id="A0A1G8XSX3"/>
<dbReference type="PANTHER" id="PTHR15822:SF4">
    <property type="entry name" value="TYROSYL-DNA PHOSPHODIESTERASE 2"/>
    <property type="match status" value="1"/>
</dbReference>
<dbReference type="GO" id="GO:0006302">
    <property type="term" value="P:double-strand break repair"/>
    <property type="evidence" value="ECO:0007669"/>
    <property type="project" value="TreeGrafter"/>
</dbReference>
<dbReference type="Pfam" id="PF03372">
    <property type="entry name" value="Exo_endo_phos"/>
    <property type="match status" value="1"/>
</dbReference>
<evidence type="ECO:0000256" key="3">
    <source>
        <dbReference type="ARBA" id="ARBA00022722"/>
    </source>
</evidence>
<comment type="cofactor">
    <cofactor evidence="1">
        <name>Mn(2+)</name>
        <dbReference type="ChEBI" id="CHEBI:29035"/>
    </cofactor>
</comment>
<keyword evidence="4" id="KW-0479">Metal-binding</keyword>
<evidence type="ECO:0000313" key="11">
    <source>
        <dbReference type="EMBL" id="SDJ93689.1"/>
    </source>
</evidence>
<reference evidence="11 12" key="1">
    <citation type="submission" date="2016-10" db="EMBL/GenBank/DDBJ databases">
        <authorList>
            <person name="de Groot N.N."/>
        </authorList>
    </citation>
    <scope>NUCLEOTIDE SEQUENCE [LARGE SCALE GENOMIC DNA]</scope>
    <source>
        <strain evidence="11 12">IBRC-M10015</strain>
    </source>
</reference>
<keyword evidence="12" id="KW-1185">Reference proteome</keyword>
<dbReference type="InterPro" id="IPR036691">
    <property type="entry name" value="Endo/exonu/phosph_ase_sf"/>
</dbReference>